<dbReference type="EMBL" id="MN739364">
    <property type="protein sequence ID" value="QHT01138.1"/>
    <property type="molecule type" value="Genomic_DNA"/>
</dbReference>
<name>A0A6C0C985_9ZZZZ</name>
<organism evidence="1">
    <name type="scientific">viral metagenome</name>
    <dbReference type="NCBI Taxonomy" id="1070528"/>
    <lineage>
        <taxon>unclassified sequences</taxon>
        <taxon>metagenomes</taxon>
        <taxon>organismal metagenomes</taxon>
    </lineage>
</organism>
<dbReference type="AlphaFoldDB" id="A0A6C0C985"/>
<accession>A0A6C0C985</accession>
<protein>
    <submittedName>
        <fullName evidence="1">Uncharacterized protein</fullName>
    </submittedName>
</protein>
<proteinExistence type="predicted"/>
<sequence length="211" mass="24709">MEKKESVAWEKRTSKRKLTTSNMHNTKSFVSNKELTEKKRKYLIHDNEKRPYQVVVDNTGLYIYTYATYEKKYTIYSKLLKKVTNFKGYWRGYDPSPYAMHGNSILVQLSIHKYLYVGQDVYTFSTSDEIKDYVSPIGKSDVPYPVAYGVDNVYFMIDNCYVHKNELETPVTVKNAETIYGEFYGIFGKRNFKAYSMKNLDMILLNSLVAD</sequence>
<evidence type="ECO:0000313" key="1">
    <source>
        <dbReference type="EMBL" id="QHT01138.1"/>
    </source>
</evidence>
<reference evidence="1" key="1">
    <citation type="journal article" date="2020" name="Nature">
        <title>Giant virus diversity and host interactions through global metagenomics.</title>
        <authorList>
            <person name="Schulz F."/>
            <person name="Roux S."/>
            <person name="Paez-Espino D."/>
            <person name="Jungbluth S."/>
            <person name="Walsh D.A."/>
            <person name="Denef V.J."/>
            <person name="McMahon K.D."/>
            <person name="Konstantinidis K.T."/>
            <person name="Eloe-Fadrosh E.A."/>
            <person name="Kyrpides N.C."/>
            <person name="Woyke T."/>
        </authorList>
    </citation>
    <scope>NUCLEOTIDE SEQUENCE</scope>
    <source>
        <strain evidence="1">GVMAG-M-3300020192-26</strain>
    </source>
</reference>